<evidence type="ECO:0000256" key="6">
    <source>
        <dbReference type="ARBA" id="ARBA00023098"/>
    </source>
</evidence>
<keyword evidence="5 8" id="KW-1133">Transmembrane helix</keyword>
<keyword evidence="4" id="KW-0256">Endoplasmic reticulum</keyword>
<name>A0A109UYN0_9SACH</name>
<accession>A0A109UYN0</accession>
<evidence type="ECO:0000256" key="3">
    <source>
        <dbReference type="ARBA" id="ARBA00022801"/>
    </source>
</evidence>
<keyword evidence="2 8" id="KW-0812">Transmembrane</keyword>
<evidence type="ECO:0000256" key="2">
    <source>
        <dbReference type="ARBA" id="ARBA00022692"/>
    </source>
</evidence>
<dbReference type="Proteomes" id="UP000243052">
    <property type="component" value="Chromosome iii"/>
</dbReference>
<dbReference type="OrthoDB" id="5579088at2759"/>
<dbReference type="GO" id="GO:0005789">
    <property type="term" value="C:endoplasmic reticulum membrane"/>
    <property type="evidence" value="ECO:0007669"/>
    <property type="project" value="UniProtKB-SubCell"/>
</dbReference>
<feature type="transmembrane region" description="Helical" evidence="8">
    <location>
        <begin position="27"/>
        <end position="46"/>
    </location>
</feature>
<organism evidence="9 10">
    <name type="scientific">Eremothecium sinecaudum</name>
    <dbReference type="NCBI Taxonomy" id="45286"/>
    <lineage>
        <taxon>Eukaryota</taxon>
        <taxon>Fungi</taxon>
        <taxon>Dikarya</taxon>
        <taxon>Ascomycota</taxon>
        <taxon>Saccharomycotina</taxon>
        <taxon>Saccharomycetes</taxon>
        <taxon>Saccharomycetales</taxon>
        <taxon>Saccharomycetaceae</taxon>
        <taxon>Eremothecium</taxon>
    </lineage>
</organism>
<dbReference type="GO" id="GO:0008654">
    <property type="term" value="P:phospholipid biosynthetic process"/>
    <property type="evidence" value="ECO:0007669"/>
    <property type="project" value="TreeGrafter"/>
</dbReference>
<evidence type="ECO:0000256" key="5">
    <source>
        <dbReference type="ARBA" id="ARBA00022989"/>
    </source>
</evidence>
<evidence type="ECO:0000256" key="8">
    <source>
        <dbReference type="SAM" id="Phobius"/>
    </source>
</evidence>
<keyword evidence="10" id="KW-1185">Reference proteome</keyword>
<comment type="subcellular location">
    <subcellularLocation>
        <location evidence="1">Endoplasmic reticulum membrane</location>
        <topology evidence="1">Multi-pass membrane protein</topology>
    </subcellularLocation>
</comment>
<evidence type="ECO:0000313" key="10">
    <source>
        <dbReference type="Proteomes" id="UP000243052"/>
    </source>
</evidence>
<feature type="transmembrane region" description="Helical" evidence="8">
    <location>
        <begin position="126"/>
        <end position="144"/>
    </location>
</feature>
<dbReference type="STRING" id="45286.A0A109UYN0"/>
<feature type="transmembrane region" description="Helical" evidence="8">
    <location>
        <begin position="66"/>
        <end position="88"/>
    </location>
</feature>
<dbReference type="GO" id="GO:0019915">
    <property type="term" value="P:lipid storage"/>
    <property type="evidence" value="ECO:0007669"/>
    <property type="project" value="InterPro"/>
</dbReference>
<feature type="transmembrane region" description="Helical" evidence="8">
    <location>
        <begin position="222"/>
        <end position="241"/>
    </location>
</feature>
<dbReference type="GeneID" id="28722952"/>
<evidence type="ECO:0000256" key="7">
    <source>
        <dbReference type="ARBA" id="ARBA00023136"/>
    </source>
</evidence>
<keyword evidence="7 8" id="KW-0472">Membrane</keyword>
<dbReference type="PANTHER" id="PTHR23129:SF0">
    <property type="entry name" value="ACYL-COENZYME A DIPHOSPHATASE FITM2"/>
    <property type="match status" value="1"/>
</dbReference>
<gene>
    <name evidence="9" type="ORF">AW171_hschr31588</name>
</gene>
<protein>
    <submittedName>
        <fullName evidence="9">HCL414Cp</fullName>
    </submittedName>
</protein>
<dbReference type="GO" id="GO:0034389">
    <property type="term" value="P:lipid droplet organization"/>
    <property type="evidence" value="ECO:0007669"/>
    <property type="project" value="TreeGrafter"/>
</dbReference>
<dbReference type="RefSeq" id="XP_017986733.1">
    <property type="nucleotide sequence ID" value="XM_018131379.1"/>
</dbReference>
<dbReference type="AlphaFoldDB" id="A0A109UYN0"/>
<feature type="transmembrane region" description="Helical" evidence="8">
    <location>
        <begin position="247"/>
        <end position="266"/>
    </location>
</feature>
<evidence type="ECO:0000256" key="1">
    <source>
        <dbReference type="ARBA" id="ARBA00004477"/>
    </source>
</evidence>
<keyword evidence="3" id="KW-0378">Hydrolase</keyword>
<feature type="transmembrane region" description="Helical" evidence="8">
    <location>
        <begin position="179"/>
        <end position="201"/>
    </location>
</feature>
<evidence type="ECO:0000313" key="9">
    <source>
        <dbReference type="EMBL" id="AMD19737.1"/>
    </source>
</evidence>
<dbReference type="Pfam" id="PF10261">
    <property type="entry name" value="FIT"/>
    <property type="match status" value="2"/>
</dbReference>
<evidence type="ECO:0000256" key="4">
    <source>
        <dbReference type="ARBA" id="ARBA00022824"/>
    </source>
</evidence>
<proteinExistence type="predicted"/>
<dbReference type="EMBL" id="CP014243">
    <property type="protein sequence ID" value="AMD19737.1"/>
    <property type="molecule type" value="Genomic_DNA"/>
</dbReference>
<reference evidence="9 10" key="1">
    <citation type="submission" date="2016-01" db="EMBL/GenBank/DDBJ databases">
        <title>Genome sequence of the yeast Holleya sinecauda.</title>
        <authorList>
            <person name="Dietrich F.S."/>
        </authorList>
    </citation>
    <scope>NUCLEOTIDE SEQUENCE [LARGE SCALE GENOMIC DNA]</scope>
    <source>
        <strain evidence="9 10">ATCC 58844</strain>
    </source>
</reference>
<dbReference type="PANTHER" id="PTHR23129">
    <property type="entry name" value="ACYL-COENZYME A DIPHOSPHATASE FITM2"/>
    <property type="match status" value="1"/>
</dbReference>
<sequence>MRGEHYQPEYKMESSLSKVDRAILRRYYVFIYPIILLCGMTVRFVLGKERLAYEMNHWYLIKSDNIFNVVFADNGNKIWMTLICFLAFQQFSIRNQAAFRLPLSSRNIGANEAYNYRSALQLGLQYTFKFTMVKFLLFIEFWFIDHVFMWTGGYCSIDNIKNAMECHGKGGKWEGGFDISGHFCYLMTCSLALWFELTDLIKYTVTNEIPQAKLMKVTKYSTLTVLVMWLLLLSVTSIYYHTLIEKVLGVLMGYLCPFILYIYIPYHYKLQKILY</sequence>
<dbReference type="InterPro" id="IPR019388">
    <property type="entry name" value="FIT"/>
</dbReference>
<keyword evidence="6" id="KW-0443">Lipid metabolism</keyword>
<dbReference type="GO" id="GO:0010945">
    <property type="term" value="F:coenzyme A diphosphatase activity"/>
    <property type="evidence" value="ECO:0007669"/>
    <property type="project" value="InterPro"/>
</dbReference>